<dbReference type="AlphaFoldDB" id="A0A0N4ZMX8"/>
<name>A0A0N4ZMX8_PARTI</name>
<feature type="compositionally biased region" description="Basic and acidic residues" evidence="1">
    <location>
        <begin position="281"/>
        <end position="293"/>
    </location>
</feature>
<keyword evidence="3" id="KW-1185">Reference proteome</keyword>
<proteinExistence type="predicted"/>
<dbReference type="Proteomes" id="UP000038045">
    <property type="component" value="Unplaced"/>
</dbReference>
<accession>A0A0N4ZMX8</accession>
<keyword evidence="2" id="KW-0812">Transmembrane</keyword>
<protein>
    <submittedName>
        <fullName evidence="4">Flavodoxin-like domain-containing protein</fullName>
    </submittedName>
</protein>
<feature type="region of interest" description="Disordered" evidence="1">
    <location>
        <begin position="281"/>
        <end position="334"/>
    </location>
</feature>
<dbReference type="SUPFAM" id="SSF52218">
    <property type="entry name" value="Flavoproteins"/>
    <property type="match status" value="1"/>
</dbReference>
<sequence length="334" mass="38962">MNLMPNVERTPKRVASHQMTAFEAAVDYAERQDIFLYFTAFMGIFMPAAVYFLYMKVHNYYQEKWTKEAEIKKLEKNRKSRLKKSRRKLSCEDVKDNNNSNEKCEILKNFALDIKLFYTYENEEYDNYINDHIIPNLKAYKITSYDLSIVDVDEFLTSTGICLFFIETNEKGTFPDNSLWFLEWLEDYEKGNNKMRNINYAIFGISNTSLGGKIYQKNAKVLSNLLHRLEGNNISPITFGDLKKDGSVNDQLKIWIGKIKIICDKQIMLRKQYSKMLIKDDDTKSDNDEKSVTDDDSEDSNDEEDSDEDSSSKGYSDTENSNTDSEDDESKKDK</sequence>
<evidence type="ECO:0000313" key="3">
    <source>
        <dbReference type="Proteomes" id="UP000038045"/>
    </source>
</evidence>
<organism evidence="3 4">
    <name type="scientific">Parastrongyloides trichosuri</name>
    <name type="common">Possum-specific nematode worm</name>
    <dbReference type="NCBI Taxonomy" id="131310"/>
    <lineage>
        <taxon>Eukaryota</taxon>
        <taxon>Metazoa</taxon>
        <taxon>Ecdysozoa</taxon>
        <taxon>Nematoda</taxon>
        <taxon>Chromadorea</taxon>
        <taxon>Rhabditida</taxon>
        <taxon>Tylenchina</taxon>
        <taxon>Panagrolaimomorpha</taxon>
        <taxon>Strongyloidoidea</taxon>
        <taxon>Strongyloididae</taxon>
        <taxon>Parastrongyloides</taxon>
    </lineage>
</organism>
<evidence type="ECO:0000256" key="2">
    <source>
        <dbReference type="SAM" id="Phobius"/>
    </source>
</evidence>
<dbReference type="PANTHER" id="PTHR13930">
    <property type="entry name" value="S-ADENOSYL-L-METHIONINE-DEPENDENT TRNA 4-DEMETHYLWYOSINE SYNTHASE"/>
    <property type="match status" value="1"/>
</dbReference>
<reference evidence="4" key="1">
    <citation type="submission" date="2017-02" db="UniProtKB">
        <authorList>
            <consortium name="WormBaseParasite"/>
        </authorList>
    </citation>
    <scope>IDENTIFICATION</scope>
</reference>
<evidence type="ECO:0000256" key="1">
    <source>
        <dbReference type="SAM" id="MobiDB-lite"/>
    </source>
</evidence>
<dbReference type="InterPro" id="IPR034556">
    <property type="entry name" value="tRNA_wybutosine-synthase"/>
</dbReference>
<keyword evidence="2" id="KW-0472">Membrane</keyword>
<dbReference type="PANTHER" id="PTHR13930:SF0">
    <property type="entry name" value="S-ADENOSYL-L-METHIONINE-DEPENDENT TRNA 4-DEMETHYLWYOSINE SYNTHASE TYW1-RELATED"/>
    <property type="match status" value="1"/>
</dbReference>
<keyword evidence="2" id="KW-1133">Transmembrane helix</keyword>
<dbReference type="GO" id="GO:0008033">
    <property type="term" value="P:tRNA processing"/>
    <property type="evidence" value="ECO:0007669"/>
    <property type="project" value="InterPro"/>
</dbReference>
<dbReference type="WBParaSite" id="PTRK_0000989400.1">
    <property type="protein sequence ID" value="PTRK_0000989400.1"/>
    <property type="gene ID" value="PTRK_0000989400"/>
</dbReference>
<feature type="transmembrane region" description="Helical" evidence="2">
    <location>
        <begin position="34"/>
        <end position="54"/>
    </location>
</feature>
<dbReference type="Gene3D" id="3.40.50.360">
    <property type="match status" value="1"/>
</dbReference>
<dbReference type="STRING" id="131310.A0A0N4ZMX8"/>
<feature type="compositionally biased region" description="Acidic residues" evidence="1">
    <location>
        <begin position="294"/>
        <end position="309"/>
    </location>
</feature>
<dbReference type="GO" id="GO:0051539">
    <property type="term" value="F:4 iron, 4 sulfur cluster binding"/>
    <property type="evidence" value="ECO:0007669"/>
    <property type="project" value="InterPro"/>
</dbReference>
<evidence type="ECO:0000313" key="4">
    <source>
        <dbReference type="WBParaSite" id="PTRK_0000989400.1"/>
    </source>
</evidence>
<dbReference type="InterPro" id="IPR029039">
    <property type="entry name" value="Flavoprotein-like_sf"/>
</dbReference>